<gene>
    <name evidence="1" type="ORF">DMP10_07935</name>
</gene>
<reference evidence="1 2" key="1">
    <citation type="journal article" date="2019" name="Microbiol. Resour. Announc.">
        <title>Draft Genome Sequences of Type Strains of Gordonibacter faecihominis, Paraeggerthella hongkongensis, Parvibacter caecicola,Slackia equolifaciens, Slackia faecicanis, and Slackia isoflavoniconvertens.</title>
        <authorList>
            <person name="Danylec N."/>
            <person name="Stoll D.A."/>
            <person name="Dotsch A."/>
            <person name="Huch M."/>
        </authorList>
    </citation>
    <scope>NUCLEOTIDE SEQUENCE [LARGE SCALE GENOMIC DNA]</scope>
    <source>
        <strain evidence="1 2">DSM 18785</strain>
    </source>
</reference>
<comment type="caution">
    <text evidence="1">The sequence shown here is derived from an EMBL/GenBank/DDBJ whole genome shotgun (WGS) entry which is preliminary data.</text>
</comment>
<dbReference type="Proteomes" id="UP000278327">
    <property type="component" value="Unassembled WGS sequence"/>
</dbReference>
<evidence type="ECO:0000313" key="2">
    <source>
        <dbReference type="Proteomes" id="UP000278327"/>
    </source>
</evidence>
<dbReference type="AlphaFoldDB" id="A0A3N0ASQ3"/>
<sequence length="172" mass="19534">MAQGLDALTREELVELLEITAKDLIALDGTWFQSLEREQGMDTAMEHDRVAWRRFVPSEARRLKKLLDLSDRCGLEGLAEALPLRCTSLANEWEILWEDDGAALVFRITDCRVQNARARKGMEFHPCKSVGELEYAGFAAALDDCIHCECVSCFPDITDETCNCAWRFRMEG</sequence>
<accession>A0A3N0ASQ3</accession>
<keyword evidence="2" id="KW-1185">Reference proteome</keyword>
<name>A0A3N0ASQ3_9ACTN</name>
<evidence type="ECO:0000313" key="1">
    <source>
        <dbReference type="EMBL" id="RNL37356.1"/>
    </source>
</evidence>
<dbReference type="EMBL" id="QICA01000013">
    <property type="protein sequence ID" value="RNL37356.1"/>
    <property type="molecule type" value="Genomic_DNA"/>
</dbReference>
<proteinExistence type="predicted"/>
<dbReference type="Pfam" id="PF19620">
    <property type="entry name" value="DUF6125"/>
    <property type="match status" value="1"/>
</dbReference>
<protein>
    <submittedName>
        <fullName evidence="1">Uncharacterized protein</fullName>
    </submittedName>
</protein>
<organism evidence="1 2">
    <name type="scientific">Adlercreutzia equolifaciens subsp. celatus DSM 18785</name>
    <dbReference type="NCBI Taxonomy" id="1121021"/>
    <lineage>
        <taxon>Bacteria</taxon>
        <taxon>Bacillati</taxon>
        <taxon>Actinomycetota</taxon>
        <taxon>Coriobacteriia</taxon>
        <taxon>Eggerthellales</taxon>
        <taxon>Eggerthellaceae</taxon>
        <taxon>Adlercreutzia</taxon>
    </lineage>
</organism>
<dbReference type="RefSeq" id="WP_117283906.1">
    <property type="nucleotide sequence ID" value="NZ_JAMTCE010000015.1"/>
</dbReference>